<evidence type="ECO:0000313" key="1">
    <source>
        <dbReference type="EMBL" id="OUQ11573.1"/>
    </source>
</evidence>
<dbReference type="SFLD" id="SFLDG01135">
    <property type="entry name" value="C1.5.6:_HAD__Beta-PGM__Phospha"/>
    <property type="match status" value="1"/>
</dbReference>
<name>A0A1Y4R4Y2_9ENTE</name>
<dbReference type="SFLD" id="SFLDG01129">
    <property type="entry name" value="C1.5:_HAD__Beta-PGM__Phosphata"/>
    <property type="match status" value="1"/>
</dbReference>
<dbReference type="InterPro" id="IPR006439">
    <property type="entry name" value="HAD-SF_hydro_IA"/>
</dbReference>
<sequence length="215" mass="24230">MQTVIFDMDGVLVDSEYTFFKSKSDMLAQAGHPVETSYHYQFMGTTFTFMWEEMKKEFDLPKSVDEYIQEMNKRRKAIFQETGVKPIKGAVELVKALHQAGFKLAVASASPRNEIKQYLTELGIIDCFSAYVSADEVEHGKPAPDVFLEAAKRIARNPSECIVFEDTKNGSRAAKNAGMYTIGFANPEYPKQDLSAADKIVTDYQQVDIQRLLAL</sequence>
<dbReference type="InterPro" id="IPR023214">
    <property type="entry name" value="HAD_sf"/>
</dbReference>
<dbReference type="InterPro" id="IPR036412">
    <property type="entry name" value="HAD-like_sf"/>
</dbReference>
<dbReference type="EMBL" id="NFLC01000002">
    <property type="protein sequence ID" value="OUQ11573.1"/>
    <property type="molecule type" value="Genomic_DNA"/>
</dbReference>
<dbReference type="SFLD" id="SFLDS00003">
    <property type="entry name" value="Haloacid_Dehalogenase"/>
    <property type="match status" value="1"/>
</dbReference>
<dbReference type="CDD" id="cd16423">
    <property type="entry name" value="HAD_BPGM-like"/>
    <property type="match status" value="1"/>
</dbReference>
<dbReference type="SUPFAM" id="SSF56784">
    <property type="entry name" value="HAD-like"/>
    <property type="match status" value="1"/>
</dbReference>
<dbReference type="PRINTS" id="PR00413">
    <property type="entry name" value="HADHALOGNASE"/>
</dbReference>
<dbReference type="AlphaFoldDB" id="A0A1Y4R4Y2"/>
<dbReference type="RefSeq" id="WP_087213842.1">
    <property type="nucleotide sequence ID" value="NZ_JAXOGD010000012.1"/>
</dbReference>
<protein>
    <submittedName>
        <fullName evidence="1">Haloacid dehalogenase</fullName>
    </submittedName>
</protein>
<dbReference type="InterPro" id="IPR023198">
    <property type="entry name" value="PGP-like_dom2"/>
</dbReference>
<reference evidence="2" key="1">
    <citation type="submission" date="2017-04" db="EMBL/GenBank/DDBJ databases">
        <title>Function of individual gut microbiota members based on whole genome sequencing of pure cultures obtained from chicken caecum.</title>
        <authorList>
            <person name="Medvecky M."/>
            <person name="Cejkova D."/>
            <person name="Polansky O."/>
            <person name="Karasova D."/>
            <person name="Kubasova T."/>
            <person name="Cizek A."/>
            <person name="Rychlik I."/>
        </authorList>
    </citation>
    <scope>NUCLEOTIDE SEQUENCE [LARGE SCALE GENOMIC DNA]</scope>
    <source>
        <strain evidence="2">An144</strain>
    </source>
</reference>
<evidence type="ECO:0000313" key="2">
    <source>
        <dbReference type="Proteomes" id="UP000196074"/>
    </source>
</evidence>
<gene>
    <name evidence="1" type="ORF">B5E88_01560</name>
</gene>
<dbReference type="Gene3D" id="3.40.50.1000">
    <property type="entry name" value="HAD superfamily/HAD-like"/>
    <property type="match status" value="1"/>
</dbReference>
<dbReference type="NCBIfam" id="TIGR01509">
    <property type="entry name" value="HAD-SF-IA-v3"/>
    <property type="match status" value="1"/>
</dbReference>
<dbReference type="Gene3D" id="1.10.150.240">
    <property type="entry name" value="Putative phosphatase, domain 2"/>
    <property type="match status" value="1"/>
</dbReference>
<accession>A0A1Y4R4Y2</accession>
<proteinExistence type="predicted"/>
<dbReference type="InterPro" id="IPR041492">
    <property type="entry name" value="HAD_2"/>
</dbReference>
<comment type="caution">
    <text evidence="1">The sequence shown here is derived from an EMBL/GenBank/DDBJ whole genome shotgun (WGS) entry which is preliminary data.</text>
</comment>
<dbReference type="Proteomes" id="UP000196074">
    <property type="component" value="Unassembled WGS sequence"/>
</dbReference>
<dbReference type="PANTHER" id="PTHR18901:SF38">
    <property type="entry name" value="PSEUDOURIDINE-5'-PHOSPHATASE"/>
    <property type="match status" value="1"/>
</dbReference>
<organism evidence="1 2">
    <name type="scientific">Enterococcus cecorum</name>
    <dbReference type="NCBI Taxonomy" id="44008"/>
    <lineage>
        <taxon>Bacteria</taxon>
        <taxon>Bacillati</taxon>
        <taxon>Bacillota</taxon>
        <taxon>Bacilli</taxon>
        <taxon>Lactobacillales</taxon>
        <taxon>Enterococcaceae</taxon>
        <taxon>Enterococcus</taxon>
    </lineage>
</organism>
<dbReference type="Pfam" id="PF13419">
    <property type="entry name" value="HAD_2"/>
    <property type="match status" value="1"/>
</dbReference>
<dbReference type="PANTHER" id="PTHR18901">
    <property type="entry name" value="2-DEOXYGLUCOSE-6-PHOSPHATE PHOSPHATASE 2"/>
    <property type="match status" value="1"/>
</dbReference>